<dbReference type="PANTHER" id="PTHR35809">
    <property type="entry name" value="ARCHAETIDYLSERINE DECARBOXYLASE PROENZYME-RELATED"/>
    <property type="match status" value="1"/>
</dbReference>
<evidence type="ECO:0000256" key="10">
    <source>
        <dbReference type="ARBA" id="ARBA00023317"/>
    </source>
</evidence>
<feature type="transmembrane region" description="Helical" evidence="11">
    <location>
        <begin position="20"/>
        <end position="53"/>
    </location>
</feature>
<evidence type="ECO:0000256" key="8">
    <source>
        <dbReference type="ARBA" id="ARBA00023239"/>
    </source>
</evidence>
<evidence type="ECO:0000313" key="12">
    <source>
        <dbReference type="EMBL" id="SEH30944.1"/>
    </source>
</evidence>
<accession>A0A1H6H9K9</accession>
<evidence type="ECO:0000256" key="5">
    <source>
        <dbReference type="ARBA" id="ARBA00023136"/>
    </source>
</evidence>
<dbReference type="InterPro" id="IPR003817">
    <property type="entry name" value="PS_Dcarbxylase"/>
</dbReference>
<dbReference type="GO" id="GO:0004609">
    <property type="term" value="F:phosphatidylserine decarboxylase activity"/>
    <property type="evidence" value="ECO:0007669"/>
    <property type="project" value="InterPro"/>
</dbReference>
<evidence type="ECO:0000256" key="7">
    <source>
        <dbReference type="ARBA" id="ARBA00023209"/>
    </source>
</evidence>
<evidence type="ECO:0000256" key="11">
    <source>
        <dbReference type="SAM" id="Phobius"/>
    </source>
</evidence>
<keyword evidence="5 11" id="KW-0472">Membrane</keyword>
<reference evidence="13" key="1">
    <citation type="submission" date="2016-10" db="EMBL/GenBank/DDBJ databases">
        <authorList>
            <person name="Varghese N."/>
            <person name="Submissions S."/>
        </authorList>
    </citation>
    <scope>NUCLEOTIDE SEQUENCE [LARGE SCALE GENOMIC DNA]</scope>
    <source>
        <strain evidence="13">DSM 13234</strain>
    </source>
</reference>
<dbReference type="Pfam" id="PF02666">
    <property type="entry name" value="PS_Dcarbxylase"/>
    <property type="match status" value="1"/>
</dbReference>
<dbReference type="InterPro" id="IPR033175">
    <property type="entry name" value="PSD-A"/>
</dbReference>
<proteinExistence type="predicted"/>
<dbReference type="OrthoDB" id="7346102at2"/>
<keyword evidence="8" id="KW-0456">Lyase</keyword>
<keyword evidence="11" id="KW-0812">Transmembrane</keyword>
<keyword evidence="10" id="KW-0670">Pyruvate</keyword>
<organism evidence="12 13">
    <name type="scientific">Magnetospirillum fulvum</name>
    <name type="common">Rhodospirillum fulvum</name>
    <dbReference type="NCBI Taxonomy" id="1082"/>
    <lineage>
        <taxon>Bacteria</taxon>
        <taxon>Pseudomonadati</taxon>
        <taxon>Pseudomonadota</taxon>
        <taxon>Alphaproteobacteria</taxon>
        <taxon>Rhodospirillales</taxon>
        <taxon>Rhodospirillaceae</taxon>
        <taxon>Magnetospirillum</taxon>
    </lineage>
</organism>
<dbReference type="AlphaFoldDB" id="A0A1H6H9K9"/>
<evidence type="ECO:0000313" key="13">
    <source>
        <dbReference type="Proteomes" id="UP000182983"/>
    </source>
</evidence>
<keyword evidence="9" id="KW-1208">Phospholipid metabolism</keyword>
<evidence type="ECO:0000256" key="1">
    <source>
        <dbReference type="ARBA" id="ARBA00022475"/>
    </source>
</evidence>
<keyword evidence="4" id="KW-0443">Lipid metabolism</keyword>
<name>A0A1H6H9K9_MAGFU</name>
<sequence>MAEENSLTKYLSFPVNREGWLFIALFAVVAWVLGQIWGLLGWLGFFATVWSVWFFRDPERVTPSRDGVVVSPADGVVKTVATVAPPAELGLGDKPRVRVTLLRNLLNVHVNRVPVEGKVTKTVEVAGVFEDASRDAADSENDRLGVVVAAANNRPVAVVQVAGLVVRHISNDLVEGQPVKAGQRAGISRFSLDPIKDLVKRFKGEASAEAKDAAKASSSFSLGQLVTRVDVYLPEGVAATVAPGQSIIAGETVLAELA</sequence>
<keyword evidence="11" id="KW-1133">Transmembrane helix</keyword>
<evidence type="ECO:0000256" key="2">
    <source>
        <dbReference type="ARBA" id="ARBA00022516"/>
    </source>
</evidence>
<evidence type="ECO:0000256" key="3">
    <source>
        <dbReference type="ARBA" id="ARBA00022793"/>
    </source>
</evidence>
<dbReference type="RefSeq" id="WP_074766202.1">
    <property type="nucleotide sequence ID" value="NZ_FNWO01000003.1"/>
</dbReference>
<protein>
    <submittedName>
        <fullName evidence="12">Phosphatidylserine decarboxylase</fullName>
    </submittedName>
</protein>
<keyword evidence="7" id="KW-0594">Phospholipid biosynthesis</keyword>
<keyword evidence="1" id="KW-1003">Cell membrane</keyword>
<keyword evidence="13" id="KW-1185">Reference proteome</keyword>
<evidence type="ECO:0000256" key="6">
    <source>
        <dbReference type="ARBA" id="ARBA00023145"/>
    </source>
</evidence>
<evidence type="ECO:0000256" key="9">
    <source>
        <dbReference type="ARBA" id="ARBA00023264"/>
    </source>
</evidence>
<keyword evidence="3" id="KW-0210">Decarboxylase</keyword>
<gene>
    <name evidence="12" type="ORF">SAMN04244559_01025</name>
</gene>
<dbReference type="PANTHER" id="PTHR35809:SF1">
    <property type="entry name" value="ARCHAETIDYLSERINE DECARBOXYLASE PROENZYME-RELATED"/>
    <property type="match status" value="1"/>
</dbReference>
<dbReference type="EMBL" id="FNWO01000003">
    <property type="protein sequence ID" value="SEH30944.1"/>
    <property type="molecule type" value="Genomic_DNA"/>
</dbReference>
<evidence type="ECO:0000256" key="4">
    <source>
        <dbReference type="ARBA" id="ARBA00023098"/>
    </source>
</evidence>
<dbReference type="Proteomes" id="UP000182983">
    <property type="component" value="Unassembled WGS sequence"/>
</dbReference>
<keyword evidence="6" id="KW-0865">Zymogen</keyword>
<dbReference type="GO" id="GO:0008654">
    <property type="term" value="P:phospholipid biosynthetic process"/>
    <property type="evidence" value="ECO:0007669"/>
    <property type="project" value="UniProtKB-KW"/>
</dbReference>
<keyword evidence="2" id="KW-0444">Lipid biosynthesis</keyword>